<feature type="domain" description="Prepilin type IV endopeptidase peptidase" evidence="8">
    <location>
        <begin position="114"/>
        <end position="250"/>
    </location>
</feature>
<reference evidence="10 11" key="1">
    <citation type="journal article" date="2017" name="ISME J.">
        <title>Energy and carbon metabolisms in a deep terrestrial subsurface fluid microbial community.</title>
        <authorList>
            <person name="Momper L."/>
            <person name="Jungbluth S.P."/>
            <person name="Lee M.D."/>
            <person name="Amend J.P."/>
        </authorList>
    </citation>
    <scope>NUCLEOTIDE SEQUENCE [LARGE SCALE GENOMIC DNA]</scope>
    <source>
        <strain evidence="10">SURF_46</strain>
    </source>
</reference>
<gene>
    <name evidence="10" type="ORF">C4561_05540</name>
</gene>
<evidence type="ECO:0000259" key="9">
    <source>
        <dbReference type="Pfam" id="PF06750"/>
    </source>
</evidence>
<comment type="similarity">
    <text evidence="2">Belongs to the peptidase A24 family.</text>
</comment>
<keyword evidence="5 7" id="KW-1133">Transmembrane helix</keyword>
<comment type="subcellular location">
    <subcellularLocation>
        <location evidence="1">Cell membrane</location>
        <topology evidence="1">Multi-pass membrane protein</topology>
    </subcellularLocation>
</comment>
<evidence type="ECO:0000256" key="5">
    <source>
        <dbReference type="ARBA" id="ARBA00022989"/>
    </source>
</evidence>
<evidence type="ECO:0000313" key="11">
    <source>
        <dbReference type="Proteomes" id="UP000265540"/>
    </source>
</evidence>
<feature type="transmembrane region" description="Helical" evidence="7">
    <location>
        <begin position="104"/>
        <end position="123"/>
    </location>
</feature>
<sequence length="292" mass="32886">MGYVYYFFVFVAGTFFGSFLNLVSDRIITGETILTGRSKCDHCNKPLEPGNLIPVLSYILQKGKCGFCAAKLALYYPLSEILAGLLLVFSAYKSGLFQNYSVTSLLMFVYLSVSLYFFLILFLTDAKYSLLPDKIVFSAVFFVLFSIILLTAIDLFFYYNQLAEDSFGKYLLQAGLWDYEVVSALRRMIILLISSFSISAFFLFLIFITKGRGMGGGDVKLGFLIGLFNGFPNNILAIFLGFLFGAVFSLMLIALKRKTIKDVIPFGPFLIMGSLVALNWGNEIMNWYFNLF</sequence>
<evidence type="ECO:0000259" key="8">
    <source>
        <dbReference type="Pfam" id="PF01478"/>
    </source>
</evidence>
<evidence type="ECO:0000256" key="7">
    <source>
        <dbReference type="SAM" id="Phobius"/>
    </source>
</evidence>
<keyword evidence="3" id="KW-1003">Cell membrane</keyword>
<dbReference type="Gene3D" id="1.20.120.1220">
    <property type="match status" value="1"/>
</dbReference>
<dbReference type="AlphaFoldDB" id="A0A3A4ZAF2"/>
<feature type="transmembrane region" description="Helical" evidence="7">
    <location>
        <begin position="135"/>
        <end position="159"/>
    </location>
</feature>
<evidence type="ECO:0000256" key="4">
    <source>
        <dbReference type="ARBA" id="ARBA00022692"/>
    </source>
</evidence>
<evidence type="ECO:0000256" key="2">
    <source>
        <dbReference type="ARBA" id="ARBA00005801"/>
    </source>
</evidence>
<dbReference type="InterPro" id="IPR000045">
    <property type="entry name" value="Prepilin_IV_endopep_pep"/>
</dbReference>
<dbReference type="Proteomes" id="UP000265540">
    <property type="component" value="Unassembled WGS sequence"/>
</dbReference>
<dbReference type="InterPro" id="IPR050882">
    <property type="entry name" value="Prepilin_peptidase/N-MTase"/>
</dbReference>
<dbReference type="EMBL" id="QZJF01000023">
    <property type="protein sequence ID" value="RJR26323.1"/>
    <property type="molecule type" value="Genomic_DNA"/>
</dbReference>
<dbReference type="GO" id="GO:0005886">
    <property type="term" value="C:plasma membrane"/>
    <property type="evidence" value="ECO:0007669"/>
    <property type="project" value="UniProtKB-SubCell"/>
</dbReference>
<dbReference type="Pfam" id="PF01478">
    <property type="entry name" value="Peptidase_A24"/>
    <property type="match status" value="1"/>
</dbReference>
<keyword evidence="6 7" id="KW-0472">Membrane</keyword>
<dbReference type="GO" id="GO:0006465">
    <property type="term" value="P:signal peptide processing"/>
    <property type="evidence" value="ECO:0007669"/>
    <property type="project" value="TreeGrafter"/>
</dbReference>
<feature type="transmembrane region" description="Helical" evidence="7">
    <location>
        <begin position="262"/>
        <end position="281"/>
    </location>
</feature>
<dbReference type="InterPro" id="IPR010627">
    <property type="entry name" value="Prepilin_pept_A24_N"/>
</dbReference>
<name>A0A3A4ZAF2_UNCKA</name>
<evidence type="ECO:0000256" key="6">
    <source>
        <dbReference type="ARBA" id="ARBA00023136"/>
    </source>
</evidence>
<dbReference type="GO" id="GO:0004190">
    <property type="term" value="F:aspartic-type endopeptidase activity"/>
    <property type="evidence" value="ECO:0007669"/>
    <property type="project" value="InterPro"/>
</dbReference>
<feature type="transmembrane region" description="Helical" evidence="7">
    <location>
        <begin position="6"/>
        <end position="23"/>
    </location>
</feature>
<dbReference type="Pfam" id="PF06750">
    <property type="entry name" value="A24_N_bact"/>
    <property type="match status" value="1"/>
</dbReference>
<evidence type="ECO:0000313" key="10">
    <source>
        <dbReference type="EMBL" id="RJR26323.1"/>
    </source>
</evidence>
<feature type="domain" description="Prepilin peptidase A24 N-terminal" evidence="9">
    <location>
        <begin position="11"/>
        <end position="93"/>
    </location>
</feature>
<comment type="caution">
    <text evidence="10">The sequence shown here is derived from an EMBL/GenBank/DDBJ whole genome shotgun (WGS) entry which is preliminary data.</text>
</comment>
<feature type="transmembrane region" description="Helical" evidence="7">
    <location>
        <begin position="188"/>
        <end position="208"/>
    </location>
</feature>
<feature type="transmembrane region" description="Helical" evidence="7">
    <location>
        <begin position="72"/>
        <end position="92"/>
    </location>
</feature>
<organism evidence="10 11">
    <name type="scientific">candidate division WWE3 bacterium</name>
    <dbReference type="NCBI Taxonomy" id="2053526"/>
    <lineage>
        <taxon>Bacteria</taxon>
        <taxon>Katanobacteria</taxon>
    </lineage>
</organism>
<protein>
    <submittedName>
        <fullName evidence="10">Prepilin peptidase</fullName>
    </submittedName>
</protein>
<keyword evidence="4 7" id="KW-0812">Transmembrane</keyword>
<accession>A0A3A4ZAF2</accession>
<dbReference type="PANTHER" id="PTHR30487">
    <property type="entry name" value="TYPE 4 PREPILIN-LIKE PROTEINS LEADER PEPTIDE-PROCESSING ENZYME"/>
    <property type="match status" value="1"/>
</dbReference>
<dbReference type="PANTHER" id="PTHR30487:SF0">
    <property type="entry name" value="PREPILIN LEADER PEPTIDASE_N-METHYLTRANSFERASE-RELATED"/>
    <property type="match status" value="1"/>
</dbReference>
<evidence type="ECO:0000256" key="1">
    <source>
        <dbReference type="ARBA" id="ARBA00004651"/>
    </source>
</evidence>
<evidence type="ECO:0000256" key="3">
    <source>
        <dbReference type="ARBA" id="ARBA00022475"/>
    </source>
</evidence>
<proteinExistence type="inferred from homology"/>